<accession>A0A1Y2CSW5</accession>
<protein>
    <submittedName>
        <fullName evidence="1">Uncharacterized protein</fullName>
    </submittedName>
</protein>
<keyword evidence="2" id="KW-1185">Reference proteome</keyword>
<dbReference type="Proteomes" id="UP000193920">
    <property type="component" value="Unassembled WGS sequence"/>
</dbReference>
<sequence length="111" mass="13176">MTEAYQKHGLEDTALYILNKEYEVGNTDLDGYIGQLYGKLVFMRCWPSSIQSTSVAFENNDMEYEDVLRLLRLSDHDNYDEYSETLYHYYRKVLINELYAENVIQFISPFC</sequence>
<dbReference type="AlphaFoldDB" id="A0A1Y2CSW5"/>
<gene>
    <name evidence="1" type="ORF">LY90DRAFT_508570</name>
</gene>
<evidence type="ECO:0000313" key="2">
    <source>
        <dbReference type="Proteomes" id="UP000193920"/>
    </source>
</evidence>
<name>A0A1Y2CSW5_9FUNG</name>
<evidence type="ECO:0000313" key="1">
    <source>
        <dbReference type="EMBL" id="ORY50160.1"/>
    </source>
</evidence>
<dbReference type="EMBL" id="MCOG01000098">
    <property type="protein sequence ID" value="ORY50160.1"/>
    <property type="molecule type" value="Genomic_DNA"/>
</dbReference>
<comment type="caution">
    <text evidence="1">The sequence shown here is derived from an EMBL/GenBank/DDBJ whole genome shotgun (WGS) entry which is preliminary data.</text>
</comment>
<reference evidence="1 2" key="1">
    <citation type="submission" date="2016-08" db="EMBL/GenBank/DDBJ databases">
        <title>A Parts List for Fungal Cellulosomes Revealed by Comparative Genomics.</title>
        <authorList>
            <consortium name="DOE Joint Genome Institute"/>
            <person name="Haitjema C.H."/>
            <person name="Gilmore S.P."/>
            <person name="Henske J.K."/>
            <person name="Solomon K.V."/>
            <person name="De Groot R."/>
            <person name="Kuo A."/>
            <person name="Mondo S.J."/>
            <person name="Salamov A.A."/>
            <person name="Labutti K."/>
            <person name="Zhao Z."/>
            <person name="Chiniquy J."/>
            <person name="Barry K."/>
            <person name="Brewer H.M."/>
            <person name="Purvine S.O."/>
            <person name="Wright A.T."/>
            <person name="Boxma B."/>
            <person name="Van Alen T."/>
            <person name="Hackstein J.H."/>
            <person name="Baker S.E."/>
            <person name="Grigoriev I.V."/>
            <person name="O'Malley M.A."/>
        </authorList>
    </citation>
    <scope>NUCLEOTIDE SEQUENCE [LARGE SCALE GENOMIC DNA]</scope>
    <source>
        <strain evidence="1 2">G1</strain>
    </source>
</reference>
<organism evidence="1 2">
    <name type="scientific">Neocallimastix californiae</name>
    <dbReference type="NCBI Taxonomy" id="1754190"/>
    <lineage>
        <taxon>Eukaryota</taxon>
        <taxon>Fungi</taxon>
        <taxon>Fungi incertae sedis</taxon>
        <taxon>Chytridiomycota</taxon>
        <taxon>Chytridiomycota incertae sedis</taxon>
        <taxon>Neocallimastigomycetes</taxon>
        <taxon>Neocallimastigales</taxon>
        <taxon>Neocallimastigaceae</taxon>
        <taxon>Neocallimastix</taxon>
    </lineage>
</organism>
<proteinExistence type="predicted"/>